<sequence>MPALQKHHALGNLMLPVQKQVHDYPDQLILYKKDLYNAVYQFRQKNNSEDTDASQMLELLMQ</sequence>
<comment type="caution">
    <text evidence="1">The sequence shown here is derived from an EMBL/GenBank/DDBJ whole genome shotgun (WGS) entry which is preliminary data.</text>
</comment>
<name>A0A2N1M1W0_9GLOM</name>
<proteinExistence type="predicted"/>
<evidence type="ECO:0000313" key="2">
    <source>
        <dbReference type="Proteomes" id="UP000233469"/>
    </source>
</evidence>
<reference evidence="1 2" key="1">
    <citation type="submission" date="2016-04" db="EMBL/GenBank/DDBJ databases">
        <title>Genome analyses suggest a sexual origin of heterokaryosis in a supposedly ancient asexual fungus.</title>
        <authorList>
            <person name="Ropars J."/>
            <person name="Sedzielewska K."/>
            <person name="Noel J."/>
            <person name="Charron P."/>
            <person name="Farinelli L."/>
            <person name="Marton T."/>
            <person name="Kruger M."/>
            <person name="Pelin A."/>
            <person name="Brachmann A."/>
            <person name="Corradi N."/>
        </authorList>
    </citation>
    <scope>NUCLEOTIDE SEQUENCE [LARGE SCALE GENOMIC DNA]</scope>
    <source>
        <strain evidence="1 2">C2</strain>
    </source>
</reference>
<organism evidence="1 2">
    <name type="scientific">Rhizophagus irregularis</name>
    <dbReference type="NCBI Taxonomy" id="588596"/>
    <lineage>
        <taxon>Eukaryota</taxon>
        <taxon>Fungi</taxon>
        <taxon>Fungi incertae sedis</taxon>
        <taxon>Mucoromycota</taxon>
        <taxon>Glomeromycotina</taxon>
        <taxon>Glomeromycetes</taxon>
        <taxon>Glomerales</taxon>
        <taxon>Glomeraceae</taxon>
        <taxon>Rhizophagus</taxon>
    </lineage>
</organism>
<accession>A0A2N1M1W0</accession>
<dbReference type="EMBL" id="LLXL01007200">
    <property type="protein sequence ID" value="PKK55622.1"/>
    <property type="molecule type" value="Genomic_DNA"/>
</dbReference>
<dbReference type="Proteomes" id="UP000233469">
    <property type="component" value="Unassembled WGS sequence"/>
</dbReference>
<dbReference type="AlphaFoldDB" id="A0A2N1M1W0"/>
<protein>
    <submittedName>
        <fullName evidence="1">Uncharacterized protein</fullName>
    </submittedName>
</protein>
<evidence type="ECO:0000313" key="1">
    <source>
        <dbReference type="EMBL" id="PKK55622.1"/>
    </source>
</evidence>
<reference evidence="1 2" key="2">
    <citation type="submission" date="2017-10" db="EMBL/GenBank/DDBJ databases">
        <title>Extensive intraspecific genome diversity in a model arbuscular mycorrhizal fungus.</title>
        <authorList>
            <person name="Chen E.C.H."/>
            <person name="Morin E."/>
            <person name="Baudet D."/>
            <person name="Noel J."/>
            <person name="Ndikumana S."/>
            <person name="Charron P."/>
            <person name="St-Onge C."/>
            <person name="Giorgi J."/>
            <person name="Grigoriev I.V."/>
            <person name="Roux C."/>
            <person name="Martin F.M."/>
            <person name="Corradi N."/>
        </authorList>
    </citation>
    <scope>NUCLEOTIDE SEQUENCE [LARGE SCALE GENOMIC DNA]</scope>
    <source>
        <strain evidence="1 2">C2</strain>
    </source>
</reference>
<gene>
    <name evidence="1" type="ORF">RhiirC2_801935</name>
</gene>